<evidence type="ECO:0008006" key="3">
    <source>
        <dbReference type="Google" id="ProtNLM"/>
    </source>
</evidence>
<dbReference type="EMBL" id="JANQDX010000011">
    <property type="protein sequence ID" value="KAL0916121.1"/>
    <property type="molecule type" value="Genomic_DNA"/>
</dbReference>
<protein>
    <recommendedName>
        <fullName evidence="3">COMM domain-containing protein</fullName>
    </recommendedName>
</protein>
<gene>
    <name evidence="1" type="ORF">M5K25_013604</name>
</gene>
<reference evidence="1 2" key="1">
    <citation type="journal article" date="2024" name="Plant Biotechnol. J.">
        <title>Dendrobium thyrsiflorum genome and its molecular insights into genes involved in important horticultural traits.</title>
        <authorList>
            <person name="Chen B."/>
            <person name="Wang J.Y."/>
            <person name="Zheng P.J."/>
            <person name="Li K.L."/>
            <person name="Liang Y.M."/>
            <person name="Chen X.F."/>
            <person name="Zhang C."/>
            <person name="Zhao X."/>
            <person name="He X."/>
            <person name="Zhang G.Q."/>
            <person name="Liu Z.J."/>
            <person name="Xu Q."/>
        </authorList>
    </citation>
    <scope>NUCLEOTIDE SEQUENCE [LARGE SCALE GENOMIC DNA]</scope>
    <source>
        <strain evidence="1">GZMU011</strain>
    </source>
</reference>
<dbReference type="PANTHER" id="PTHR15663:SF6">
    <property type="entry name" value="COMM DOMAIN-CONTAINING PROTEIN-RELATED"/>
    <property type="match status" value="1"/>
</dbReference>
<accession>A0ABD0V0R7</accession>
<name>A0ABD0V0R7_DENTH</name>
<dbReference type="Proteomes" id="UP001552299">
    <property type="component" value="Unassembled WGS sequence"/>
</dbReference>
<evidence type="ECO:0000313" key="2">
    <source>
        <dbReference type="Proteomes" id="UP001552299"/>
    </source>
</evidence>
<proteinExistence type="predicted"/>
<dbReference type="AlphaFoldDB" id="A0ABD0V0R7"/>
<keyword evidence="2" id="KW-1185">Reference proteome</keyword>
<sequence>MEVPPLLIHLHKLPPATSEESLDGILETLWETRKSGLSSIQRTHIHSLLNLPVPRELDPVLSCLRFIIRKVSKEKLAGEDIQRLFPVDLSTDIQKTLVTLLQKYQSQWEMEVASEQPLSQQTRMTFPGRVNAPPAYIPLQVSNLSSWPREDNTRSYPYEVNNACTIPSFSDLNLLHKSSIVALRDNGSSDNPATLPRLKSMTWSMELRNSIPGNRLSVITLKLQDYAKSHLGEVEVKFQLSRDTLEAMLRSLTYINDQLSDSGRLQSEPNTKRPRQ</sequence>
<organism evidence="1 2">
    <name type="scientific">Dendrobium thyrsiflorum</name>
    <name type="common">Pinecone-like raceme dendrobium</name>
    <name type="synonym">Orchid</name>
    <dbReference type="NCBI Taxonomy" id="117978"/>
    <lineage>
        <taxon>Eukaryota</taxon>
        <taxon>Viridiplantae</taxon>
        <taxon>Streptophyta</taxon>
        <taxon>Embryophyta</taxon>
        <taxon>Tracheophyta</taxon>
        <taxon>Spermatophyta</taxon>
        <taxon>Magnoliopsida</taxon>
        <taxon>Liliopsida</taxon>
        <taxon>Asparagales</taxon>
        <taxon>Orchidaceae</taxon>
        <taxon>Epidendroideae</taxon>
        <taxon>Malaxideae</taxon>
        <taxon>Dendrobiinae</taxon>
        <taxon>Dendrobium</taxon>
    </lineage>
</organism>
<dbReference type="PANTHER" id="PTHR15663">
    <property type="entry name" value="COMM DOMAIN-CONTAINING PROTEIN 9"/>
    <property type="match status" value="1"/>
</dbReference>
<evidence type="ECO:0000313" key="1">
    <source>
        <dbReference type="EMBL" id="KAL0916121.1"/>
    </source>
</evidence>
<comment type="caution">
    <text evidence="1">The sequence shown here is derived from an EMBL/GenBank/DDBJ whole genome shotgun (WGS) entry which is preliminary data.</text>
</comment>
<dbReference type="InterPro" id="IPR037360">
    <property type="entry name" value="COMMD9"/>
</dbReference>